<sequence>MGVYGSLVRRPGYYFISPALDGTSRTIILLLKVLTRHILASTPSLYQGSLITNFGLFRTRRSLKGPLGLRFEGIWLFDISIYSDSPYMKKKKLKFFLKQLGPKIMEIG</sequence>
<reference evidence="1 2" key="1">
    <citation type="submission" date="2024-05" db="EMBL/GenBank/DDBJ databases">
        <authorList>
            <person name="Wallberg A."/>
        </authorList>
    </citation>
    <scope>NUCLEOTIDE SEQUENCE [LARGE SCALE GENOMIC DNA]</scope>
</reference>
<keyword evidence="2" id="KW-1185">Reference proteome</keyword>
<accession>A0AAV2SYB9</accession>
<dbReference type="EMBL" id="CAXKWB010202973">
    <property type="protein sequence ID" value="CAL4259002.1"/>
    <property type="molecule type" value="Genomic_DNA"/>
</dbReference>
<name>A0AAV2SYB9_MEGNR</name>
<protein>
    <submittedName>
        <fullName evidence="1">Uncharacterized protein</fullName>
    </submittedName>
</protein>
<dbReference type="Proteomes" id="UP001497623">
    <property type="component" value="Unassembled WGS sequence"/>
</dbReference>
<dbReference type="AlphaFoldDB" id="A0AAV2SYB9"/>
<gene>
    <name evidence="1" type="ORF">MNOR_LOCUS42135</name>
</gene>
<evidence type="ECO:0000313" key="1">
    <source>
        <dbReference type="EMBL" id="CAL4259002.1"/>
    </source>
</evidence>
<evidence type="ECO:0000313" key="2">
    <source>
        <dbReference type="Proteomes" id="UP001497623"/>
    </source>
</evidence>
<organism evidence="1 2">
    <name type="scientific">Meganyctiphanes norvegica</name>
    <name type="common">Northern krill</name>
    <name type="synonym">Thysanopoda norvegica</name>
    <dbReference type="NCBI Taxonomy" id="48144"/>
    <lineage>
        <taxon>Eukaryota</taxon>
        <taxon>Metazoa</taxon>
        <taxon>Ecdysozoa</taxon>
        <taxon>Arthropoda</taxon>
        <taxon>Crustacea</taxon>
        <taxon>Multicrustacea</taxon>
        <taxon>Malacostraca</taxon>
        <taxon>Eumalacostraca</taxon>
        <taxon>Eucarida</taxon>
        <taxon>Euphausiacea</taxon>
        <taxon>Euphausiidae</taxon>
        <taxon>Meganyctiphanes</taxon>
    </lineage>
</organism>
<proteinExistence type="predicted"/>
<comment type="caution">
    <text evidence="1">The sequence shown here is derived from an EMBL/GenBank/DDBJ whole genome shotgun (WGS) entry which is preliminary data.</text>
</comment>